<feature type="repeat" description="TPR" evidence="3">
    <location>
        <begin position="640"/>
        <end position="673"/>
    </location>
</feature>
<dbReference type="Pfam" id="PF00515">
    <property type="entry name" value="TPR_1"/>
    <property type="match status" value="1"/>
</dbReference>
<reference evidence="4 5" key="1">
    <citation type="submission" date="2018-06" db="EMBL/GenBank/DDBJ databases">
        <title>Comparative genomics reveals the genomic features of Rhizophagus irregularis, R. cerebriforme, R. diaphanum and Gigaspora rosea, and their symbiotic lifestyle signature.</title>
        <authorList>
            <person name="Morin E."/>
            <person name="San Clemente H."/>
            <person name="Chen E.C.H."/>
            <person name="De La Providencia I."/>
            <person name="Hainaut M."/>
            <person name="Kuo A."/>
            <person name="Kohler A."/>
            <person name="Murat C."/>
            <person name="Tang N."/>
            <person name="Roy S."/>
            <person name="Loubradou J."/>
            <person name="Henrissat B."/>
            <person name="Grigoriev I.V."/>
            <person name="Corradi N."/>
            <person name="Roux C."/>
            <person name="Martin F.M."/>
        </authorList>
    </citation>
    <scope>NUCLEOTIDE SEQUENCE [LARGE SCALE GENOMIC DNA]</scope>
    <source>
        <strain evidence="4 5">DAOM 194757</strain>
    </source>
</reference>
<organism evidence="4 5">
    <name type="scientific">Gigaspora rosea</name>
    <dbReference type="NCBI Taxonomy" id="44941"/>
    <lineage>
        <taxon>Eukaryota</taxon>
        <taxon>Fungi</taxon>
        <taxon>Fungi incertae sedis</taxon>
        <taxon>Mucoromycota</taxon>
        <taxon>Glomeromycotina</taxon>
        <taxon>Glomeromycetes</taxon>
        <taxon>Diversisporales</taxon>
        <taxon>Gigasporaceae</taxon>
        <taxon>Gigaspora</taxon>
    </lineage>
</organism>
<keyword evidence="5" id="KW-1185">Reference proteome</keyword>
<evidence type="ECO:0000256" key="1">
    <source>
        <dbReference type="ARBA" id="ARBA00022737"/>
    </source>
</evidence>
<feature type="repeat" description="TPR" evidence="3">
    <location>
        <begin position="758"/>
        <end position="791"/>
    </location>
</feature>
<gene>
    <name evidence="4" type="ORF">C2G38_2027247</name>
</gene>
<dbReference type="Pfam" id="PF07719">
    <property type="entry name" value="TPR_2"/>
    <property type="match status" value="1"/>
</dbReference>
<dbReference type="EMBL" id="QKWP01000025">
    <property type="protein sequence ID" value="RIB29961.1"/>
    <property type="molecule type" value="Genomic_DNA"/>
</dbReference>
<dbReference type="InterPro" id="IPR013105">
    <property type="entry name" value="TPR_2"/>
</dbReference>
<dbReference type="Gene3D" id="3.30.40.10">
    <property type="entry name" value="Zinc/RING finger domain, C3HC4 (zinc finger)"/>
    <property type="match status" value="1"/>
</dbReference>
<dbReference type="InterPro" id="IPR050498">
    <property type="entry name" value="Ycf3"/>
</dbReference>
<dbReference type="InterPro" id="IPR011990">
    <property type="entry name" value="TPR-like_helical_dom_sf"/>
</dbReference>
<dbReference type="AlphaFoldDB" id="A0A397W790"/>
<evidence type="ECO:0000313" key="5">
    <source>
        <dbReference type="Proteomes" id="UP000266673"/>
    </source>
</evidence>
<dbReference type="PANTHER" id="PTHR44858">
    <property type="entry name" value="TETRATRICOPEPTIDE REPEAT PROTEIN 6"/>
    <property type="match status" value="1"/>
</dbReference>
<protein>
    <submittedName>
        <fullName evidence="4">Uncharacterized protein</fullName>
    </submittedName>
</protein>
<dbReference type="STRING" id="44941.A0A397W790"/>
<evidence type="ECO:0000256" key="2">
    <source>
        <dbReference type="ARBA" id="ARBA00022803"/>
    </source>
</evidence>
<dbReference type="GO" id="GO:0046813">
    <property type="term" value="P:receptor-mediated virion attachment to host cell"/>
    <property type="evidence" value="ECO:0007669"/>
    <property type="project" value="TreeGrafter"/>
</dbReference>
<feature type="repeat" description="TPR" evidence="3">
    <location>
        <begin position="826"/>
        <end position="859"/>
    </location>
</feature>
<proteinExistence type="predicted"/>
<keyword evidence="1" id="KW-0677">Repeat</keyword>
<dbReference type="Gene3D" id="1.25.40.10">
    <property type="entry name" value="Tetratricopeptide repeat domain"/>
    <property type="match status" value="3"/>
</dbReference>
<dbReference type="PROSITE" id="PS50005">
    <property type="entry name" value="TPR"/>
    <property type="match status" value="6"/>
</dbReference>
<dbReference type="Proteomes" id="UP000266673">
    <property type="component" value="Unassembled WGS sequence"/>
</dbReference>
<accession>A0A397W790</accession>
<dbReference type="InterPro" id="IPR013083">
    <property type="entry name" value="Znf_RING/FYVE/PHD"/>
</dbReference>
<evidence type="ECO:0000256" key="3">
    <source>
        <dbReference type="PROSITE-ProRule" id="PRU00339"/>
    </source>
</evidence>
<dbReference type="InterPro" id="IPR019734">
    <property type="entry name" value="TPR_rpt"/>
</dbReference>
<keyword evidence="2 3" id="KW-0802">TPR repeat</keyword>
<feature type="repeat" description="TPR" evidence="3">
    <location>
        <begin position="606"/>
        <end position="639"/>
    </location>
</feature>
<evidence type="ECO:0000313" key="4">
    <source>
        <dbReference type="EMBL" id="RIB29961.1"/>
    </source>
</evidence>
<name>A0A397W790_9GLOM</name>
<dbReference type="SMART" id="SM00028">
    <property type="entry name" value="TPR"/>
    <property type="match status" value="9"/>
</dbReference>
<feature type="repeat" description="TPR" evidence="3">
    <location>
        <begin position="792"/>
        <end position="825"/>
    </location>
</feature>
<dbReference type="SUPFAM" id="SSF48452">
    <property type="entry name" value="TPR-like"/>
    <property type="match status" value="2"/>
</dbReference>
<dbReference type="Pfam" id="PF13432">
    <property type="entry name" value="TPR_16"/>
    <property type="match status" value="1"/>
</dbReference>
<dbReference type="PROSITE" id="PS50293">
    <property type="entry name" value="TPR_REGION"/>
    <property type="match status" value="2"/>
</dbReference>
<dbReference type="SUPFAM" id="SSF57850">
    <property type="entry name" value="RING/U-box"/>
    <property type="match status" value="1"/>
</dbReference>
<sequence length="882" mass="101954">MLVESIKLLADSSVFDYYSIEAISELELHLRTLVALIEVICKCEIRIQHNVREKIYAELGNFAEIHFRSTEIYEQGFNKVFKAQFEDFNPPSKSIISSNLNISNDRKVYKDGKRNYNIDFLLLYLRDTLHCMRDDENKISEICKRMKAVLRIGFGITSGFVKKGASHGANLPTGNGIELLFKQAFNWKYPISDWYYEWRILLELNSYIQECCLPPKYGENLLLECLWHCVSKSWSNTKSQSESLTNRKHYVNHLLGMEPLAFPHSLWFGALDIAQALIAKTKKASTLGICYYLALESLKRAPSSFIRYKAIEALIKLSSRGMLYCAIIDNDFENYKSPDSVKLHHMIEAIREKSSQDGKLVDTNKNDLKEKAITANSLCSTHMITQTGDFISEVVTIELSCPVTLKISKNFQILPCCKHSISSETLEQITNNKSQPTCLYCREIIDLNSVINLPQSEIYQGTRDYLPKDNINVTQDHSENFSSDDEEIDISKLKSQQKCDDEVINLELINRSKLKSQQKFRLSDSTIKKFFKAPKFLYSSLRKKANIAYKMGDFETSINALTEILERYPKSYSLQCDRAKAYIEYNKFYEAIKDLESAINQKPNKFDAYMLRGITYFKMNKYDKSINDLTRSLEIEPNNASALSQRGITYYMMKKYDESILDLAKSLEIEPINASALSYRGIICYINEKYIRSLKILTKSLEIEPNNASALGYRGIIYFMNKEYDNSLFDLTKSLEIEPNNETLLNLINLIKIESDDASALRYRGIIYYMRKEYDKSFEDFAKSLEIEPDNASALSYRGMIHYKKEEYDQSLQDLTGSLKIEPNNASALSYRGMIYYMNREFNKSSEDFKRSLEIEPNTHMIKEKDKLLCDLKHSLGVMRNL</sequence>
<comment type="caution">
    <text evidence="4">The sequence shown here is derived from an EMBL/GenBank/DDBJ whole genome shotgun (WGS) entry which is preliminary data.</text>
</comment>
<dbReference type="OrthoDB" id="2323433at2759"/>
<feature type="repeat" description="TPR" evidence="3">
    <location>
        <begin position="708"/>
        <end position="741"/>
    </location>
</feature>
<dbReference type="PANTHER" id="PTHR44858:SF1">
    <property type="entry name" value="UDP-N-ACETYLGLUCOSAMINE--PEPTIDE N-ACETYLGLUCOSAMINYLTRANSFERASE SPINDLY-RELATED"/>
    <property type="match status" value="1"/>
</dbReference>